<organism evidence="1 2">
    <name type="scientific">Leptotrichia trevisanii</name>
    <dbReference type="NCBI Taxonomy" id="109328"/>
    <lineage>
        <taxon>Bacteria</taxon>
        <taxon>Fusobacteriati</taxon>
        <taxon>Fusobacteriota</taxon>
        <taxon>Fusobacteriia</taxon>
        <taxon>Fusobacteriales</taxon>
        <taxon>Leptotrichiaceae</taxon>
        <taxon>Leptotrichia</taxon>
    </lineage>
</organism>
<name>A0A510KNP7_9FUSO</name>
<dbReference type="AlphaFoldDB" id="A0A510KNP7"/>
<evidence type="ECO:0000313" key="1">
    <source>
        <dbReference type="EMBL" id="BBM53306.1"/>
    </source>
</evidence>
<protein>
    <submittedName>
        <fullName evidence="1">Uncharacterized protein</fullName>
    </submittedName>
</protein>
<dbReference type="RefSeq" id="WP_146997448.1">
    <property type="nucleotide sequence ID" value="NZ_AP019840.1"/>
</dbReference>
<sequence>MALDANANITRRDIINKQKGNKDNNYVVERYENDGGAGFAGSEVEKVSRATIGNGTIVTNQGTVGVNRDISKSDEKTRDVEVKRVGIDYNDERKGWGKVNQIISENAGTIGKFTDKISFIPQFVAGKSNEDTFRAATFKTIRQVEDAIDTKLYNEEHGLIPTSGQYGAVGEFILKAFTENKVDGITIRGRGNTVESMTKIERLDDLPISENQKDLFGNGMAEELERGAANTVNQYRSQNAIKNGEEFEITLTYNPTMGRVWDGVESIFGKLFNGKGNISTGIAKGYNTLIRTNNPNQQYHIRQYSQGNLYFEGGVNLSIKNGDMNFSNISLDHTGSPRADKFFYEQGSIAGYKNLGSASNFTDGITSEDGYFLGMKGIISEKKQVNMGGIENHQRTFIQDKFKNISALATIETDITLLLPSFFNKNDKNKSNNYNGEILTLTDDEIKKTVVTQRIVKNIKNENDLNKYINKKIKEKIEKSKTRIERKESGTVTWVKNETVMTKEQAQKEVMNELRKKTSEELSPHRLYFPESFEYRDKLDEVEREKNELYLKWVNENDLEIKKRLGNQYKDLVKKQKNYQLEFQTVVKDRLINIPMVKPEDLIEFRNNILIEEMKSDFPRNNSYDIKELDTFAPNKQKIEDNKQLNINDYLENLRKRIGE</sequence>
<dbReference type="Proteomes" id="UP000321378">
    <property type="component" value="Chromosome"/>
</dbReference>
<dbReference type="EMBL" id="AP019840">
    <property type="protein sequence ID" value="BBM53306.1"/>
    <property type="molecule type" value="Genomic_DNA"/>
</dbReference>
<proteinExistence type="predicted"/>
<reference evidence="1 2" key="1">
    <citation type="submission" date="2019-07" db="EMBL/GenBank/DDBJ databases">
        <title>Complete Genome Sequence of Leptotrichia trevisanii Strain JMUB3935.</title>
        <authorList>
            <person name="Watanabe S."/>
            <person name="Cui L."/>
        </authorList>
    </citation>
    <scope>NUCLEOTIDE SEQUENCE [LARGE SCALE GENOMIC DNA]</scope>
    <source>
        <strain evidence="1 2">JMUB3935</strain>
    </source>
</reference>
<gene>
    <name evidence="1" type="ORF">JMUB3935_2293</name>
</gene>
<accession>A0A510KNP7</accession>
<evidence type="ECO:0000313" key="2">
    <source>
        <dbReference type="Proteomes" id="UP000321378"/>
    </source>
</evidence>